<evidence type="ECO:0000256" key="4">
    <source>
        <dbReference type="ARBA" id="ARBA00022679"/>
    </source>
</evidence>
<dbReference type="GO" id="GO:0010041">
    <property type="term" value="P:response to iron(III) ion"/>
    <property type="evidence" value="ECO:0007669"/>
    <property type="project" value="TreeGrafter"/>
</dbReference>
<dbReference type="AlphaFoldDB" id="A0A9X2YZL0"/>
<evidence type="ECO:0000256" key="2">
    <source>
        <dbReference type="ARBA" id="ARBA00022475"/>
    </source>
</evidence>
<comment type="caution">
    <text evidence="11">The sequence shown here is derived from an EMBL/GenBank/DDBJ whole genome shotgun (WGS) entry which is preliminary data.</text>
</comment>
<feature type="transmembrane region" description="Helical" evidence="8">
    <location>
        <begin position="84"/>
        <end position="105"/>
    </location>
</feature>
<name>A0A9X2YZL0_9MYCO</name>
<dbReference type="GO" id="GO:0005886">
    <property type="term" value="C:plasma membrane"/>
    <property type="evidence" value="ECO:0007669"/>
    <property type="project" value="UniProtKB-SubCell"/>
</dbReference>
<keyword evidence="7 8" id="KW-0472">Membrane</keyword>
<feature type="transmembrane region" description="Helical" evidence="8">
    <location>
        <begin position="212"/>
        <end position="228"/>
    </location>
</feature>
<accession>A0A9X2YZL0</accession>
<evidence type="ECO:0000259" key="10">
    <source>
        <dbReference type="Pfam" id="PF24878"/>
    </source>
</evidence>
<evidence type="ECO:0000259" key="9">
    <source>
        <dbReference type="Pfam" id="PF13231"/>
    </source>
</evidence>
<feature type="transmembrane region" description="Helical" evidence="8">
    <location>
        <begin position="117"/>
        <end position="137"/>
    </location>
</feature>
<keyword evidence="3" id="KW-0328">Glycosyltransferase</keyword>
<dbReference type="GO" id="GO:0009103">
    <property type="term" value="P:lipopolysaccharide biosynthetic process"/>
    <property type="evidence" value="ECO:0007669"/>
    <property type="project" value="UniProtKB-ARBA"/>
</dbReference>
<feature type="domain" description="Putative mannosyltransferase YkcA/B-like C-terminal" evidence="10">
    <location>
        <begin position="495"/>
        <end position="585"/>
    </location>
</feature>
<feature type="transmembrane region" description="Helical" evidence="8">
    <location>
        <begin position="295"/>
        <end position="316"/>
    </location>
</feature>
<feature type="domain" description="Glycosyltransferase RgtA/B/C/D-like" evidence="9">
    <location>
        <begin position="63"/>
        <end position="225"/>
    </location>
</feature>
<dbReference type="InterPro" id="IPR038731">
    <property type="entry name" value="RgtA/B/C-like"/>
</dbReference>
<keyword evidence="5 8" id="KW-0812">Transmembrane</keyword>
<feature type="transmembrane region" description="Helical" evidence="8">
    <location>
        <begin position="381"/>
        <end position="398"/>
    </location>
</feature>
<dbReference type="PANTHER" id="PTHR33908">
    <property type="entry name" value="MANNOSYLTRANSFERASE YKCB-RELATED"/>
    <property type="match status" value="1"/>
</dbReference>
<dbReference type="Pfam" id="PF13231">
    <property type="entry name" value="PMT_2"/>
    <property type="match status" value="1"/>
</dbReference>
<evidence type="ECO:0000256" key="8">
    <source>
        <dbReference type="SAM" id="Phobius"/>
    </source>
</evidence>
<feature type="transmembrane region" description="Helical" evidence="8">
    <location>
        <begin position="433"/>
        <end position="454"/>
    </location>
</feature>
<dbReference type="RefSeq" id="WP_263995717.1">
    <property type="nucleotide sequence ID" value="NZ_JACKVK010000008.1"/>
</dbReference>
<keyword evidence="4" id="KW-0808">Transferase</keyword>
<feature type="transmembrane region" description="Helical" evidence="8">
    <location>
        <begin position="350"/>
        <end position="369"/>
    </location>
</feature>
<evidence type="ECO:0000313" key="11">
    <source>
        <dbReference type="EMBL" id="MCV7420929.1"/>
    </source>
</evidence>
<evidence type="ECO:0000256" key="3">
    <source>
        <dbReference type="ARBA" id="ARBA00022676"/>
    </source>
</evidence>
<protein>
    <submittedName>
        <fullName evidence="11">Glycosyltransferase family 39 protein</fullName>
    </submittedName>
</protein>
<evidence type="ECO:0000256" key="6">
    <source>
        <dbReference type="ARBA" id="ARBA00022989"/>
    </source>
</evidence>
<dbReference type="PANTHER" id="PTHR33908:SF3">
    <property type="entry name" value="UNDECAPRENYL PHOSPHATE-ALPHA-4-AMINO-4-DEOXY-L-ARABINOSE ARABINOSYL TRANSFERASE"/>
    <property type="match status" value="1"/>
</dbReference>
<feature type="transmembrane region" description="Helical" evidence="8">
    <location>
        <begin position="187"/>
        <end position="205"/>
    </location>
</feature>
<evidence type="ECO:0000256" key="1">
    <source>
        <dbReference type="ARBA" id="ARBA00004651"/>
    </source>
</evidence>
<sequence>MTTRWPRWGLALLLVGTAALYLPNLSASGYGNAFYAAAAEAGARSWSAWFWGSLDAGDFITVDKPPASLWVTGLSVRMFGMNPWAVLAPQAVMGVAAVGVLYAAVRRAVPDAGQGAAAGLIAGAVLACTPAAALMFRFNDPDALLVLLLVVAAYCLARALQAASWRWLAAVGLVMGVAFLTKMLQGFLVLPGFGLAYLVGAPTTWRNRLRHLGVGVGALVVSAGWWVLSVQLTPPSSRPYVGGSTDDSVLDLAFGYNGLSRLVGRESHTSAPTLGPRGAGTGLHRLFAAEMGNEISWLLPVASFVVAYGALLCVLGRLERTEWAALVSWGGWLVVTGLVFSFMAGTIHPYYTAAMAPAVAALVGLGGTWAWRSRTAWDGRLAMMAMVALGVGWSSITLRRNQFGPSWLTTALLVLALAAAAGVLLGRRWSMTAGLVAGAVAAVAGTVAFTIATVTTPHHGAVPTAAAPRGQTNHTVGGWTGDEGSNPTLAAMLRSTTTRWSAATNGSQSAAALELATGTSVMAIGGWSGDPTPTLAQFVDDVRAGRVTFYVEAGRGGAAPKGPVIRSQNHGPSHVREIADWVADHYRATTVGTSLVYRLCGVSP</sequence>
<dbReference type="GO" id="GO:0016763">
    <property type="term" value="F:pentosyltransferase activity"/>
    <property type="evidence" value="ECO:0007669"/>
    <property type="project" value="TreeGrafter"/>
</dbReference>
<feature type="transmembrane region" description="Helical" evidence="8">
    <location>
        <begin position="143"/>
        <end position="160"/>
    </location>
</feature>
<reference evidence="11" key="1">
    <citation type="submission" date="2020-07" db="EMBL/GenBank/DDBJ databases">
        <authorList>
            <person name="Pettersson B.M.F."/>
            <person name="Behra P.R.K."/>
            <person name="Ramesh M."/>
            <person name="Das S."/>
            <person name="Dasgupta S."/>
            <person name="Kirsebom L.A."/>
        </authorList>
    </citation>
    <scope>NUCLEOTIDE SEQUENCE</scope>
    <source>
        <strain evidence="11">DSM 44838</strain>
    </source>
</reference>
<proteinExistence type="predicted"/>
<keyword evidence="6 8" id="KW-1133">Transmembrane helix</keyword>
<keyword evidence="2" id="KW-1003">Cell membrane</keyword>
<feature type="transmembrane region" description="Helical" evidence="8">
    <location>
        <begin position="323"/>
        <end position="344"/>
    </location>
</feature>
<feature type="transmembrane region" description="Helical" evidence="8">
    <location>
        <begin position="404"/>
        <end position="426"/>
    </location>
</feature>
<evidence type="ECO:0000313" key="12">
    <source>
        <dbReference type="Proteomes" id="UP001141629"/>
    </source>
</evidence>
<dbReference type="Proteomes" id="UP001141629">
    <property type="component" value="Unassembled WGS sequence"/>
</dbReference>
<reference evidence="11" key="2">
    <citation type="journal article" date="2022" name="BMC Genomics">
        <title>Comparative genome analysis of mycobacteria focusing on tRNA and non-coding RNA.</title>
        <authorList>
            <person name="Behra P.R.K."/>
            <person name="Pettersson B.M.F."/>
            <person name="Ramesh M."/>
            <person name="Das S."/>
            <person name="Dasgupta S."/>
            <person name="Kirsebom L.A."/>
        </authorList>
    </citation>
    <scope>NUCLEOTIDE SEQUENCE</scope>
    <source>
        <strain evidence="11">DSM 44838</strain>
    </source>
</reference>
<evidence type="ECO:0000256" key="7">
    <source>
        <dbReference type="ARBA" id="ARBA00023136"/>
    </source>
</evidence>
<keyword evidence="12" id="KW-1185">Reference proteome</keyword>
<gene>
    <name evidence="11" type="ORF">H7K45_10305</name>
</gene>
<dbReference type="EMBL" id="JACKVK010000008">
    <property type="protein sequence ID" value="MCV7420929.1"/>
    <property type="molecule type" value="Genomic_DNA"/>
</dbReference>
<evidence type="ECO:0000256" key="5">
    <source>
        <dbReference type="ARBA" id="ARBA00022692"/>
    </source>
</evidence>
<dbReference type="InterPro" id="IPR050297">
    <property type="entry name" value="LipidA_mod_glycosyltrf_83"/>
</dbReference>
<dbReference type="Pfam" id="PF24878">
    <property type="entry name" value="YkcB_C"/>
    <property type="match status" value="1"/>
</dbReference>
<comment type="subcellular location">
    <subcellularLocation>
        <location evidence="1">Cell membrane</location>
        <topology evidence="1">Multi-pass membrane protein</topology>
    </subcellularLocation>
</comment>
<organism evidence="11 12">
    <name type="scientific">Mycobacterium yunnanensis</name>
    <dbReference type="NCBI Taxonomy" id="368477"/>
    <lineage>
        <taxon>Bacteria</taxon>
        <taxon>Bacillati</taxon>
        <taxon>Actinomycetota</taxon>
        <taxon>Actinomycetes</taxon>
        <taxon>Mycobacteriales</taxon>
        <taxon>Mycobacteriaceae</taxon>
        <taxon>Mycobacterium</taxon>
    </lineage>
</organism>
<dbReference type="InterPro" id="IPR056785">
    <property type="entry name" value="YkcA/B-like_C"/>
</dbReference>